<proteinExistence type="inferred from homology"/>
<name>A0A0X3PFR5_SCHSO</name>
<feature type="region of interest" description="Disordered" evidence="3">
    <location>
        <begin position="562"/>
        <end position="582"/>
    </location>
</feature>
<gene>
    <name evidence="4" type="ORF">TR114559</name>
</gene>
<dbReference type="Pfam" id="PF04499">
    <property type="entry name" value="SAPS"/>
    <property type="match status" value="1"/>
</dbReference>
<evidence type="ECO:0000313" key="4">
    <source>
        <dbReference type="EMBL" id="JAP50609.1"/>
    </source>
</evidence>
<protein>
    <recommendedName>
        <fullName evidence="5">Serine/threonine-protein phosphatase 6 regulatory subunit 3</fullName>
    </recommendedName>
</protein>
<dbReference type="SUPFAM" id="SSF48371">
    <property type="entry name" value="ARM repeat"/>
    <property type="match status" value="1"/>
</dbReference>
<evidence type="ECO:0000256" key="2">
    <source>
        <dbReference type="ARBA" id="ARBA00023306"/>
    </source>
</evidence>
<dbReference type="GO" id="GO:0005829">
    <property type="term" value="C:cytosol"/>
    <property type="evidence" value="ECO:0007669"/>
    <property type="project" value="TreeGrafter"/>
</dbReference>
<feature type="compositionally biased region" description="Low complexity" evidence="3">
    <location>
        <begin position="851"/>
        <end position="866"/>
    </location>
</feature>
<feature type="compositionally biased region" description="Polar residues" evidence="3">
    <location>
        <begin position="867"/>
        <end position="879"/>
    </location>
</feature>
<dbReference type="GO" id="GO:0005634">
    <property type="term" value="C:nucleus"/>
    <property type="evidence" value="ECO:0007669"/>
    <property type="project" value="TreeGrafter"/>
</dbReference>
<evidence type="ECO:0008006" key="5">
    <source>
        <dbReference type="Google" id="ProtNLM"/>
    </source>
</evidence>
<comment type="similarity">
    <text evidence="1">Belongs to the SAPS family.</text>
</comment>
<accession>A0A0X3PFR5</accession>
<dbReference type="PANTHER" id="PTHR12634">
    <property type="entry name" value="SIT4 YEAST -ASSOCIATING PROTEIN-RELATED"/>
    <property type="match status" value="1"/>
</dbReference>
<evidence type="ECO:0000256" key="1">
    <source>
        <dbReference type="ARBA" id="ARBA00006180"/>
    </source>
</evidence>
<dbReference type="GO" id="GO:0019903">
    <property type="term" value="F:protein phosphatase binding"/>
    <property type="evidence" value="ECO:0007669"/>
    <property type="project" value="InterPro"/>
</dbReference>
<dbReference type="InterPro" id="IPR016024">
    <property type="entry name" value="ARM-type_fold"/>
</dbReference>
<feature type="region of interest" description="Disordered" evidence="3">
    <location>
        <begin position="493"/>
        <end position="529"/>
    </location>
</feature>
<dbReference type="GO" id="GO:0019888">
    <property type="term" value="F:protein phosphatase regulator activity"/>
    <property type="evidence" value="ECO:0007669"/>
    <property type="project" value="TreeGrafter"/>
</dbReference>
<feature type="region of interest" description="Disordered" evidence="3">
    <location>
        <begin position="725"/>
        <end position="912"/>
    </location>
</feature>
<dbReference type="PANTHER" id="PTHR12634:SF8">
    <property type="entry name" value="FIERY MOUNTAIN, ISOFORM D"/>
    <property type="match status" value="1"/>
</dbReference>
<organism evidence="4">
    <name type="scientific">Schistocephalus solidus</name>
    <name type="common">Tapeworm</name>
    <dbReference type="NCBI Taxonomy" id="70667"/>
    <lineage>
        <taxon>Eukaryota</taxon>
        <taxon>Metazoa</taxon>
        <taxon>Spiralia</taxon>
        <taxon>Lophotrochozoa</taxon>
        <taxon>Platyhelminthes</taxon>
        <taxon>Cestoda</taxon>
        <taxon>Eucestoda</taxon>
        <taxon>Diphyllobothriidea</taxon>
        <taxon>Diphyllobothriidae</taxon>
        <taxon>Schistocephalus</taxon>
    </lineage>
</organism>
<dbReference type="AlphaFoldDB" id="A0A0X3PFR5"/>
<feature type="compositionally biased region" description="Polar residues" evidence="3">
    <location>
        <begin position="821"/>
        <end position="840"/>
    </location>
</feature>
<evidence type="ECO:0000256" key="3">
    <source>
        <dbReference type="SAM" id="MobiDB-lite"/>
    </source>
</evidence>
<reference evidence="4" key="1">
    <citation type="submission" date="2016-01" db="EMBL/GenBank/DDBJ databases">
        <title>Reference transcriptome for the parasite Schistocephalus solidus: insights into the molecular evolution of parasitism.</title>
        <authorList>
            <person name="Hebert F.O."/>
            <person name="Grambauer S."/>
            <person name="Barber I."/>
            <person name="Landry C.R."/>
            <person name="Aubin-Horth N."/>
        </authorList>
    </citation>
    <scope>NUCLEOTIDE SEQUENCE</scope>
</reference>
<feature type="compositionally biased region" description="Acidic residues" evidence="3">
    <location>
        <begin position="734"/>
        <end position="758"/>
    </location>
</feature>
<dbReference type="EMBL" id="GEEE01012616">
    <property type="protein sequence ID" value="JAP50609.1"/>
    <property type="molecule type" value="Transcribed_RNA"/>
</dbReference>
<sequence>MFWEGIELPPDIEDVRRKLICIFAKSTPLSDVLDDDYILQRCRERSASLITYLSKSERINELIDLVTDQSNIRFDVERFKRPSIAAEILSSDVPQLLDFLVSSGQGVISSSEQSNELTETSKAHRMPFVDNLLSFLDTPETLNPLSASFFSKILINLLSFRAAELVPYLKARSDFFPNILQHLDTSAISDLLVELAQQDNGQQHAVAKWFLEANLIPKLLDELSTNSAQERHEHCARCLCELYSIFRNHIALNAPDHTPDSDVVDPSALLKYFDSDEEKIMFQMALEVLDQLESEATLGRLLDLLIEGSTKSASVITSVCEVLLTCVDKAKSPNGLPPGAGEEFNENSFESLTAGLVLVATPGRQFLNRLATKANCPLLQQRSRRTEATAASMLIPRLPDLHKLLQTNTNQTFNTMKTTAGTLSPPLGRGRLSLINLIVAMCQLNDQKLKDEVCRLNFIPLFMQLFEQYPFNTFLHRAVADLFTELLYSHDRQHPQNPSPVLSPADAKDAEQPFSHPPNVPKETAPISGTTVSENNSLLQHLLYDCKVIDWILRLSCIPRDRPKSEAGGGDPSEACRLSTRRPKPGFSGHLWQIAHAVSTRFPSIDSLPPPSNQLNGVIVDSFSSWDEFVKGDLAAILQAQTLKPDEEEETAASMNCTLEGFQLNAQRGLQDVREMIEFLRGPSGPDFSALTSGLLLGGRTDGLLSGLHAQDRVFTANDWVSRFKGKTGASGGADDDDILDNDEEEEEEEQEEDEEEPNANSSSSDEEEDLKSPVVIRQRRHARSVPASQIFMASPLEISQKPPADEESKEVSSPVKPVDTSVTPWSTAPSQPDAQFTSSADDDSWANFESAFSTTDSSSKSTLESINSQSTPEGTVQPFTDFGKEESKTGATTAAAAAAPVTIEESTVPSL</sequence>
<keyword evidence="2" id="KW-0131">Cell cycle</keyword>
<dbReference type="InterPro" id="IPR007587">
    <property type="entry name" value="SAPS"/>
</dbReference>